<dbReference type="EMBL" id="QWGR01000027">
    <property type="protein sequence ID" value="RIJ45377.1"/>
    <property type="molecule type" value="Genomic_DNA"/>
</dbReference>
<dbReference type="Gene3D" id="3.40.50.1110">
    <property type="entry name" value="SGNH hydrolase"/>
    <property type="match status" value="1"/>
</dbReference>
<evidence type="ECO:0000259" key="2">
    <source>
        <dbReference type="Pfam" id="PF13472"/>
    </source>
</evidence>
<gene>
    <name evidence="3" type="ORF">D1614_23175</name>
</gene>
<dbReference type="RefSeq" id="WP_119440386.1">
    <property type="nucleotide sequence ID" value="NZ_QWGR01000027.1"/>
</dbReference>
<accession>A0A399STU4</accession>
<reference evidence="3 4" key="1">
    <citation type="submission" date="2018-08" db="EMBL/GenBank/DDBJ databases">
        <title>Pallidiluteibacterium maritimus gen. nov., sp. nov., isolated from coastal sediment.</title>
        <authorList>
            <person name="Zhou L.Y."/>
        </authorList>
    </citation>
    <scope>NUCLEOTIDE SEQUENCE [LARGE SCALE GENOMIC DNA]</scope>
    <source>
        <strain evidence="3 4">XSD2</strain>
    </source>
</reference>
<evidence type="ECO:0000313" key="4">
    <source>
        <dbReference type="Proteomes" id="UP000265926"/>
    </source>
</evidence>
<name>A0A399STU4_9BACT</name>
<dbReference type="OrthoDB" id="9796689at2"/>
<keyword evidence="3" id="KW-0378">Hydrolase</keyword>
<dbReference type="GO" id="GO:0016788">
    <property type="term" value="F:hydrolase activity, acting on ester bonds"/>
    <property type="evidence" value="ECO:0007669"/>
    <property type="project" value="UniProtKB-ARBA"/>
</dbReference>
<feature type="domain" description="SGNH hydrolase-type esterase" evidence="2">
    <location>
        <begin position="51"/>
        <end position="218"/>
    </location>
</feature>
<keyword evidence="1" id="KW-0732">Signal</keyword>
<dbReference type="InterPro" id="IPR036514">
    <property type="entry name" value="SGNH_hydro_sf"/>
</dbReference>
<dbReference type="Proteomes" id="UP000265926">
    <property type="component" value="Unassembled WGS sequence"/>
</dbReference>
<comment type="caution">
    <text evidence="3">The sequence shown here is derived from an EMBL/GenBank/DDBJ whole genome shotgun (WGS) entry which is preliminary data.</text>
</comment>
<protein>
    <submittedName>
        <fullName evidence="3">SGNH/GDSL hydrolase family protein</fullName>
    </submittedName>
</protein>
<dbReference type="InterPro" id="IPR013830">
    <property type="entry name" value="SGNH_hydro"/>
</dbReference>
<feature type="signal peptide" evidence="1">
    <location>
        <begin position="1"/>
        <end position="19"/>
    </location>
</feature>
<dbReference type="Gene3D" id="2.60.120.260">
    <property type="entry name" value="Galactose-binding domain-like"/>
    <property type="match status" value="1"/>
</dbReference>
<feature type="chain" id="PRO_5017483510" evidence="1">
    <location>
        <begin position="20"/>
        <end position="396"/>
    </location>
</feature>
<dbReference type="Pfam" id="PF13472">
    <property type="entry name" value="Lipase_GDSL_2"/>
    <property type="match status" value="1"/>
</dbReference>
<sequence length="396" mass="44678">MRKLVLSIALLVVGQVLLAQGLNSADYHTHRESLQNSFLKFQNEKKGRVAFLGGSITFNPGWRDSVCNYLQQKFPETDFDFIAAGIPSMGSTPGAFRFERDILKNGPVDLLFEEAAVNDDTNGRTADEIIRGMEGIVRRARKANPACDVVMMHFVDPGKMEDYRSGNIPDVIQLHEKVADHYKVSSINLAKEVTERIDAGEFEWEKDFVDLHPSPFGQGIYARSIIRFLEDAFSHDFGEKQVAAHDSPEPLDASCYDNGVLVLPNPPKPVKGWMLVENWQPENGKGTRPNYVDVPMLVGEYPGKIIKFAFEGNAVGIAVAAGPDAGIIEYSIDDQPWQKLDLFTRWSKSLYLPWYFTLESGLKNRKHMLQIRMTGERNSESTGNKCVIRYFYFNKK</sequence>
<organism evidence="3 4">
    <name type="scientific">Maribellus luteus</name>
    <dbReference type="NCBI Taxonomy" id="2305463"/>
    <lineage>
        <taxon>Bacteria</taxon>
        <taxon>Pseudomonadati</taxon>
        <taxon>Bacteroidota</taxon>
        <taxon>Bacteroidia</taxon>
        <taxon>Marinilabiliales</taxon>
        <taxon>Prolixibacteraceae</taxon>
        <taxon>Maribellus</taxon>
    </lineage>
</organism>
<evidence type="ECO:0000313" key="3">
    <source>
        <dbReference type="EMBL" id="RIJ45377.1"/>
    </source>
</evidence>
<dbReference type="AlphaFoldDB" id="A0A399STU4"/>
<dbReference type="PANTHER" id="PTHR34407:SF1">
    <property type="entry name" value="SGNH HYDROLASE-TYPE ESTERASE DOMAIN-CONTAINING PROTEIN"/>
    <property type="match status" value="1"/>
</dbReference>
<evidence type="ECO:0000256" key="1">
    <source>
        <dbReference type="SAM" id="SignalP"/>
    </source>
</evidence>
<proteinExistence type="predicted"/>
<dbReference type="SUPFAM" id="SSF52266">
    <property type="entry name" value="SGNH hydrolase"/>
    <property type="match status" value="1"/>
</dbReference>
<dbReference type="CDD" id="cd00229">
    <property type="entry name" value="SGNH_hydrolase"/>
    <property type="match status" value="1"/>
</dbReference>
<keyword evidence="4" id="KW-1185">Reference proteome</keyword>
<dbReference type="PANTHER" id="PTHR34407">
    <property type="entry name" value="EXPRESSED PROTEIN"/>
    <property type="match status" value="1"/>
</dbReference>